<evidence type="ECO:0000313" key="2">
    <source>
        <dbReference type="Proteomes" id="UP000504610"/>
    </source>
</evidence>
<dbReference type="OrthoDB" id="1109207at2759"/>
<gene>
    <name evidence="3" type="primary">LOC130510795</name>
</gene>
<evidence type="ECO:0000259" key="1">
    <source>
        <dbReference type="Pfam" id="PF02221"/>
    </source>
</evidence>
<reference evidence="2" key="1">
    <citation type="journal article" date="2019" name="Database">
        <title>The radish genome database (RadishGD): an integrated information resource for radish genomics.</title>
        <authorList>
            <person name="Yu H.J."/>
            <person name="Baek S."/>
            <person name="Lee Y.J."/>
            <person name="Cho A."/>
            <person name="Mun J.H."/>
        </authorList>
    </citation>
    <scope>NUCLEOTIDE SEQUENCE [LARGE SCALE GENOMIC DNA]</scope>
    <source>
        <strain evidence="2">cv. WK10039</strain>
    </source>
</reference>
<evidence type="ECO:0000313" key="3">
    <source>
        <dbReference type="RefSeq" id="XP_056863431.1"/>
    </source>
</evidence>
<name>A0A9W3DHQ0_RAPSA</name>
<dbReference type="GO" id="GO:0015918">
    <property type="term" value="P:sterol transport"/>
    <property type="evidence" value="ECO:0007669"/>
    <property type="project" value="InterPro"/>
</dbReference>
<dbReference type="AlphaFoldDB" id="A0A9W3DHQ0"/>
<reference evidence="3" key="2">
    <citation type="submission" date="2025-08" db="UniProtKB">
        <authorList>
            <consortium name="RefSeq"/>
        </authorList>
    </citation>
    <scope>IDENTIFICATION</scope>
    <source>
        <tissue evidence="3">Leaf</tissue>
    </source>
</reference>
<dbReference type="InterPro" id="IPR003172">
    <property type="entry name" value="ML_dom"/>
</dbReference>
<protein>
    <submittedName>
        <fullName evidence="3">Uncharacterized protein LOC130510795</fullName>
    </submittedName>
</protein>
<dbReference type="InterPro" id="IPR039670">
    <property type="entry name" value="NPC2-like"/>
</dbReference>
<dbReference type="GeneID" id="130510795"/>
<accession>A0A9W3DHQ0</accession>
<dbReference type="RefSeq" id="XP_056863431.1">
    <property type="nucleotide sequence ID" value="XM_057007451.1"/>
</dbReference>
<proteinExistence type="predicted"/>
<dbReference type="Pfam" id="PF02221">
    <property type="entry name" value="E1_DerP2_DerF2"/>
    <property type="match status" value="1"/>
</dbReference>
<organism evidence="2 3">
    <name type="scientific">Raphanus sativus</name>
    <name type="common">Radish</name>
    <name type="synonym">Raphanus raphanistrum var. sativus</name>
    <dbReference type="NCBI Taxonomy" id="3726"/>
    <lineage>
        <taxon>Eukaryota</taxon>
        <taxon>Viridiplantae</taxon>
        <taxon>Streptophyta</taxon>
        <taxon>Embryophyta</taxon>
        <taxon>Tracheophyta</taxon>
        <taxon>Spermatophyta</taxon>
        <taxon>Magnoliopsida</taxon>
        <taxon>eudicotyledons</taxon>
        <taxon>Gunneridae</taxon>
        <taxon>Pentapetalae</taxon>
        <taxon>rosids</taxon>
        <taxon>malvids</taxon>
        <taxon>Brassicales</taxon>
        <taxon>Brassicaceae</taxon>
        <taxon>Brassiceae</taxon>
        <taxon>Raphanus</taxon>
    </lineage>
</organism>
<feature type="domain" description="MD-2-related lipid-recognition" evidence="1">
    <location>
        <begin position="78"/>
        <end position="181"/>
    </location>
</feature>
<dbReference type="KEGG" id="rsz:130510795"/>
<keyword evidence="2" id="KW-1185">Reference proteome</keyword>
<dbReference type="PANTHER" id="PTHR11306:SF51">
    <property type="entry name" value="MD-2-RELATED LIPID-RECOGNITION DOMAIN-CONTAINING PROTEIN"/>
    <property type="match status" value="1"/>
</dbReference>
<sequence>MLWINIYYSCDVTKCPIEPGPFVLTLDNINDPDGNHLSGEYILQFLIDNGDSPIEGFCASFSFHANALPEFMNIPTTNSVSVRKVEIFPFKVTVNDNPVFRITVNTPKNISSSSTVSARMTFEGGSELIPKSSRFGYRLCDSTKNCPIVPGTFELAIPHPYWRYKMEAGKYRVEVQIVNQNIPFDVSMSVVFWFQVSEA</sequence>
<dbReference type="PANTHER" id="PTHR11306">
    <property type="entry name" value="NIEMANN PICK TYPE C2 PROTEIN NPC2-RELATED"/>
    <property type="match status" value="1"/>
</dbReference>
<dbReference type="GO" id="GO:0032934">
    <property type="term" value="F:sterol binding"/>
    <property type="evidence" value="ECO:0007669"/>
    <property type="project" value="InterPro"/>
</dbReference>
<dbReference type="Proteomes" id="UP000504610">
    <property type="component" value="Chromosome 4"/>
</dbReference>